<dbReference type="EMBL" id="CP017715">
    <property type="protein sequence ID" value="AOY86726.1"/>
    <property type="molecule type" value="Genomic_DNA"/>
</dbReference>
<dbReference type="Proteomes" id="UP000177445">
    <property type="component" value="Chromosome"/>
</dbReference>
<name>A0A1D9GGE9_9GAMM</name>
<protein>
    <submittedName>
        <fullName evidence="2">Uncharacterized protein</fullName>
    </submittedName>
</protein>
<dbReference type="STRING" id="1874317.BKP64_00230"/>
<keyword evidence="3" id="KW-1185">Reference proteome</keyword>
<feature type="chain" id="PRO_5009441846" evidence="1">
    <location>
        <begin position="24"/>
        <end position="239"/>
    </location>
</feature>
<dbReference type="KEGG" id="msq:BKP64_00230"/>
<proteinExistence type="predicted"/>
<dbReference type="OrthoDB" id="6359379at2"/>
<evidence type="ECO:0000256" key="1">
    <source>
        <dbReference type="SAM" id="SignalP"/>
    </source>
</evidence>
<gene>
    <name evidence="2" type="ORF">BKP64_00230</name>
</gene>
<reference evidence="2 3" key="1">
    <citation type="submission" date="2016-10" db="EMBL/GenBank/DDBJ databases">
        <title>Marinobacter salinus sp. nov., a moderately halophilic bacterium isolated from a tidal flat environment.</title>
        <authorList>
            <person name="Park S.-J."/>
        </authorList>
    </citation>
    <scope>NUCLEOTIDE SEQUENCE [LARGE SCALE GENOMIC DNA]</scope>
    <source>
        <strain evidence="2 3">Hb8</strain>
    </source>
</reference>
<evidence type="ECO:0000313" key="2">
    <source>
        <dbReference type="EMBL" id="AOY86726.1"/>
    </source>
</evidence>
<dbReference type="RefSeq" id="WP_070964381.1">
    <property type="nucleotide sequence ID" value="NZ_CP017715.1"/>
</dbReference>
<accession>A0A1D9GGE9</accession>
<organism evidence="2 3">
    <name type="scientific">Marinobacter salinus</name>
    <dbReference type="NCBI Taxonomy" id="1874317"/>
    <lineage>
        <taxon>Bacteria</taxon>
        <taxon>Pseudomonadati</taxon>
        <taxon>Pseudomonadota</taxon>
        <taxon>Gammaproteobacteria</taxon>
        <taxon>Pseudomonadales</taxon>
        <taxon>Marinobacteraceae</taxon>
        <taxon>Marinobacter</taxon>
    </lineage>
</organism>
<sequence length="239" mass="26271">MDYRAIVLIISFLCAFVSRVSFAQEAVAELKGQEKDFQEVLTEEASVSGRVVAGVLSSNARAAQALSLVSSPAREGEDVCVRVISRDGLYWSENTFRWPSGSKADTVRLQDLSKYDLSRYAGTDLSVLGYEGDCSEAHSGPVLIAVRGDNPRLPDSLDIFVNSGRSDTFAVITSPDIATRTIACRLIREGRRTGYDTICTLPIANTGTGSLAIRIMRRRFDRMMPPTELVVRLPERMGR</sequence>
<feature type="signal peptide" evidence="1">
    <location>
        <begin position="1"/>
        <end position="23"/>
    </location>
</feature>
<keyword evidence="1" id="KW-0732">Signal</keyword>
<evidence type="ECO:0000313" key="3">
    <source>
        <dbReference type="Proteomes" id="UP000177445"/>
    </source>
</evidence>
<dbReference type="AlphaFoldDB" id="A0A1D9GGE9"/>